<dbReference type="Ensembl" id="ENSSTUT00000052923.1">
    <property type="protein sequence ID" value="ENSSTUP00000050606.1"/>
    <property type="gene ID" value="ENSSTUG00000021404.1"/>
</dbReference>
<dbReference type="PANTHER" id="PTHR10340">
    <property type="entry name" value="SPHINGOMYELIN PHOSPHODIESTERASE"/>
    <property type="match status" value="1"/>
</dbReference>
<evidence type="ECO:0000256" key="10">
    <source>
        <dbReference type="SAM" id="Phobius"/>
    </source>
</evidence>
<keyword evidence="8" id="KW-0862">Zinc</keyword>
<dbReference type="Pfam" id="PF19272">
    <property type="entry name" value="ASMase_C"/>
    <property type="match status" value="1"/>
</dbReference>
<dbReference type="Gene3D" id="3.60.21.10">
    <property type="match status" value="1"/>
</dbReference>
<keyword evidence="10" id="KW-0812">Transmembrane</keyword>
<sequence length="512" mass="58648">MGVVSNLVVGLLFNVLLIYAVPLSTVNSIHLPSIGRFWHISDLHLDPSYHVTDDHTKVCFSSKGVPASNPGLFGDFMCDSPYQLILSAFQHMKQVAPQPEFMIWTGDSPPHVPAGELSTDVVIQVISNMTQTIREFFPDMLVYPALGNHDYWPQDQLPTSTNDIYQAAAKLWEPWLKPEALVTLREGKLLVFRTWELVLGLLIRPLGAWYYYAFAFCIVFNLHKHLHIDNPCRTHNTLIQHTITLLDPQFDVFCEGGFYSQMVQPKLRLISLNTILYYSPNEVTVNMSDPAGQFRWLQDTLEASAQSMEKVIVIAHVPVGYLPFARNTTAVREAYNERLVKIFRDYSDIISGHFYGHTHRDSIMVLQDQQGEPVNSLFVTPAVTPIKSAEEPYSNNPAFRMYHYDPQDYRLLDIWQYYLNLTEANQEKRSDWKLEYVMTEAFGLKDIQPDSLFKLVLSFKMQQSKAFQKYFSHFMVSYDDTIVCDGACKLTQVCAVQSLDHASYSKCIEKGH</sequence>
<evidence type="ECO:0000256" key="6">
    <source>
        <dbReference type="ARBA" id="ARBA00022729"/>
    </source>
</evidence>
<dbReference type="InParanoid" id="A0A673ZX47"/>
<keyword evidence="7" id="KW-0378">Hydrolase</keyword>
<dbReference type="InterPro" id="IPR004843">
    <property type="entry name" value="Calcineurin-like_PHP"/>
</dbReference>
<dbReference type="Proteomes" id="UP000472277">
    <property type="component" value="Chromosome 35"/>
</dbReference>
<evidence type="ECO:0000256" key="7">
    <source>
        <dbReference type="ARBA" id="ARBA00022801"/>
    </source>
</evidence>
<dbReference type="CDD" id="cd00842">
    <property type="entry name" value="MPP_ASMase"/>
    <property type="match status" value="1"/>
</dbReference>
<dbReference type="OMA" id="TAWHCRS"/>
<dbReference type="GO" id="GO:0008081">
    <property type="term" value="F:phosphoric diester hydrolase activity"/>
    <property type="evidence" value="ECO:0007669"/>
    <property type="project" value="TreeGrafter"/>
</dbReference>
<evidence type="ECO:0000256" key="1">
    <source>
        <dbReference type="ARBA" id="ARBA00001947"/>
    </source>
</evidence>
<evidence type="ECO:0000256" key="8">
    <source>
        <dbReference type="ARBA" id="ARBA00022833"/>
    </source>
</evidence>
<dbReference type="AlphaFoldDB" id="A0A673ZX47"/>
<evidence type="ECO:0000256" key="2">
    <source>
        <dbReference type="ARBA" id="ARBA00004613"/>
    </source>
</evidence>
<keyword evidence="5" id="KW-0479">Metal-binding</keyword>
<dbReference type="GO" id="GO:0046872">
    <property type="term" value="F:metal ion binding"/>
    <property type="evidence" value="ECO:0007669"/>
    <property type="project" value="UniProtKB-KW"/>
</dbReference>
<dbReference type="SUPFAM" id="SSF56300">
    <property type="entry name" value="Metallo-dependent phosphatases"/>
    <property type="match status" value="1"/>
</dbReference>
<keyword evidence="6" id="KW-0732">Signal</keyword>
<dbReference type="GeneTree" id="ENSGT00950000183182"/>
<feature type="domain" description="Sphingomyelin phosphodiesterase C-terminal" evidence="12">
    <location>
        <begin position="372"/>
        <end position="510"/>
    </location>
</feature>
<feature type="domain" description="Calcineurin-like phosphoesterase" evidence="11">
    <location>
        <begin position="36"/>
        <end position="360"/>
    </location>
</feature>
<dbReference type="FunFam" id="3.60.21.10:FF:000143">
    <property type="entry name" value="Acid sphingomyelinase-like phosphodiesterase"/>
    <property type="match status" value="1"/>
</dbReference>
<evidence type="ECO:0000259" key="11">
    <source>
        <dbReference type="Pfam" id="PF00149"/>
    </source>
</evidence>
<accession>A0A673ZX47</accession>
<protein>
    <submittedName>
        <fullName evidence="13">Sphingomyelin phosphodiesterase acid like 3A</fullName>
    </submittedName>
</protein>
<evidence type="ECO:0000256" key="4">
    <source>
        <dbReference type="ARBA" id="ARBA00022525"/>
    </source>
</evidence>
<evidence type="ECO:0000256" key="3">
    <source>
        <dbReference type="ARBA" id="ARBA00008234"/>
    </source>
</evidence>
<comment type="similarity">
    <text evidence="3">Belongs to the acid sphingomyelinase family.</text>
</comment>
<dbReference type="Pfam" id="PF00149">
    <property type="entry name" value="Metallophos"/>
    <property type="match status" value="1"/>
</dbReference>
<dbReference type="InterPro" id="IPR029052">
    <property type="entry name" value="Metallo-depent_PP-like"/>
</dbReference>
<keyword evidence="10" id="KW-0472">Membrane</keyword>
<organism evidence="13 14">
    <name type="scientific">Salmo trutta</name>
    <name type="common">Brown trout</name>
    <dbReference type="NCBI Taxonomy" id="8032"/>
    <lineage>
        <taxon>Eukaryota</taxon>
        <taxon>Metazoa</taxon>
        <taxon>Chordata</taxon>
        <taxon>Craniata</taxon>
        <taxon>Vertebrata</taxon>
        <taxon>Euteleostomi</taxon>
        <taxon>Actinopterygii</taxon>
        <taxon>Neopterygii</taxon>
        <taxon>Teleostei</taxon>
        <taxon>Protacanthopterygii</taxon>
        <taxon>Salmoniformes</taxon>
        <taxon>Salmonidae</taxon>
        <taxon>Salmoninae</taxon>
        <taxon>Salmo</taxon>
    </lineage>
</organism>
<comment type="cofactor">
    <cofactor evidence="1">
        <name>Zn(2+)</name>
        <dbReference type="ChEBI" id="CHEBI:29105"/>
    </cofactor>
</comment>
<reference evidence="13" key="1">
    <citation type="submission" date="2025-08" db="UniProtKB">
        <authorList>
            <consortium name="Ensembl"/>
        </authorList>
    </citation>
    <scope>IDENTIFICATION</scope>
</reference>
<evidence type="ECO:0000256" key="5">
    <source>
        <dbReference type="ARBA" id="ARBA00022723"/>
    </source>
</evidence>
<proteinExistence type="inferred from homology"/>
<evidence type="ECO:0000313" key="14">
    <source>
        <dbReference type="Proteomes" id="UP000472277"/>
    </source>
</evidence>
<keyword evidence="4" id="KW-0964">Secreted</keyword>
<evidence type="ECO:0000256" key="9">
    <source>
        <dbReference type="ARBA" id="ARBA00023180"/>
    </source>
</evidence>
<dbReference type="InterPro" id="IPR041805">
    <property type="entry name" value="ASMase/PPN1_MPP"/>
</dbReference>
<keyword evidence="14" id="KW-1185">Reference proteome</keyword>
<evidence type="ECO:0000313" key="13">
    <source>
        <dbReference type="Ensembl" id="ENSSTUP00000050606.1"/>
    </source>
</evidence>
<dbReference type="PANTHER" id="PTHR10340:SF24">
    <property type="entry name" value="ACID SPHINGOMYELINASE-LIKE PHOSPHODIESTERASE 3A"/>
    <property type="match status" value="1"/>
</dbReference>
<reference evidence="13" key="2">
    <citation type="submission" date="2025-09" db="UniProtKB">
        <authorList>
            <consortium name="Ensembl"/>
        </authorList>
    </citation>
    <scope>IDENTIFICATION</scope>
</reference>
<keyword evidence="9" id="KW-0325">Glycoprotein</keyword>
<keyword evidence="10" id="KW-1133">Transmembrane helix</keyword>
<name>A0A673ZX47_SALTR</name>
<dbReference type="InterPro" id="IPR045473">
    <property type="entry name" value="ASM_C"/>
</dbReference>
<gene>
    <name evidence="13" type="primary">SMPDL3A</name>
    <name evidence="13" type="synonym">smpdl3a</name>
</gene>
<comment type="subcellular location">
    <subcellularLocation>
        <location evidence="2">Secreted</location>
    </subcellularLocation>
</comment>
<feature type="transmembrane region" description="Helical" evidence="10">
    <location>
        <begin position="6"/>
        <end position="26"/>
    </location>
</feature>
<evidence type="ECO:0000259" key="12">
    <source>
        <dbReference type="Pfam" id="PF19272"/>
    </source>
</evidence>
<dbReference type="GO" id="GO:0005615">
    <property type="term" value="C:extracellular space"/>
    <property type="evidence" value="ECO:0007669"/>
    <property type="project" value="TreeGrafter"/>
</dbReference>